<evidence type="ECO:0000313" key="2">
    <source>
        <dbReference type="Proteomes" id="UP000177777"/>
    </source>
</evidence>
<comment type="caution">
    <text evidence="1">The sequence shown here is derived from an EMBL/GenBank/DDBJ whole genome shotgun (WGS) entry which is preliminary data.</text>
</comment>
<dbReference type="AlphaFoldDB" id="A0A1F6W7U3"/>
<dbReference type="STRING" id="1801754.A3D42_00335"/>
<gene>
    <name evidence="1" type="ORF">A3D42_00335</name>
</gene>
<name>A0A1F6W7U3_9BACT</name>
<accession>A0A1F6W7U3</accession>
<organism evidence="1 2">
    <name type="scientific">Candidatus Nomurabacteria bacterium RIFCSPHIGHO2_02_FULL_41_18</name>
    <dbReference type="NCBI Taxonomy" id="1801754"/>
    <lineage>
        <taxon>Bacteria</taxon>
        <taxon>Candidatus Nomuraibacteriota</taxon>
    </lineage>
</organism>
<dbReference type="EMBL" id="MFUE01000006">
    <property type="protein sequence ID" value="OGI77949.1"/>
    <property type="molecule type" value="Genomic_DNA"/>
</dbReference>
<dbReference type="Proteomes" id="UP000177777">
    <property type="component" value="Unassembled WGS sequence"/>
</dbReference>
<evidence type="ECO:0000313" key="1">
    <source>
        <dbReference type="EMBL" id="OGI77949.1"/>
    </source>
</evidence>
<proteinExistence type="predicted"/>
<reference evidence="1 2" key="1">
    <citation type="journal article" date="2016" name="Nat. Commun.">
        <title>Thousands of microbial genomes shed light on interconnected biogeochemical processes in an aquifer system.</title>
        <authorList>
            <person name="Anantharaman K."/>
            <person name="Brown C.T."/>
            <person name="Hug L.A."/>
            <person name="Sharon I."/>
            <person name="Castelle C.J."/>
            <person name="Probst A.J."/>
            <person name="Thomas B.C."/>
            <person name="Singh A."/>
            <person name="Wilkins M.J."/>
            <person name="Karaoz U."/>
            <person name="Brodie E.L."/>
            <person name="Williams K.H."/>
            <person name="Hubbard S.S."/>
            <person name="Banfield J.F."/>
        </authorList>
    </citation>
    <scope>NUCLEOTIDE SEQUENCE [LARGE SCALE GENOMIC DNA]</scope>
</reference>
<protein>
    <submittedName>
        <fullName evidence="1">Uncharacterized protein</fullName>
    </submittedName>
</protein>
<sequence length="68" mass="7780">MEQSFGNNELENKKPTRTVEELESMIAVIDAEIVRDGEKIDPHKLDNLTRAKGVYLRELARLKGEIIN</sequence>